<dbReference type="PANTHER" id="PTHR30100">
    <property type="entry name" value="FATTY ACID/PHOSPHOLIPID SYNTHESIS PROTEIN PLSX"/>
    <property type="match status" value="1"/>
</dbReference>
<evidence type="ECO:0000256" key="1">
    <source>
        <dbReference type="ARBA" id="ARBA00001232"/>
    </source>
</evidence>
<evidence type="ECO:0000256" key="6">
    <source>
        <dbReference type="ARBA" id="ARBA00023098"/>
    </source>
</evidence>
<evidence type="ECO:0000256" key="10">
    <source>
        <dbReference type="ARBA" id="ARBA00046608"/>
    </source>
</evidence>
<evidence type="ECO:0000256" key="5">
    <source>
        <dbReference type="ARBA" id="ARBA00022679"/>
    </source>
</evidence>
<dbReference type="GO" id="GO:0005737">
    <property type="term" value="C:cytoplasm"/>
    <property type="evidence" value="ECO:0007669"/>
    <property type="project" value="UniProtKB-SubCell"/>
</dbReference>
<evidence type="ECO:0000256" key="2">
    <source>
        <dbReference type="ARBA" id="ARBA00004496"/>
    </source>
</evidence>
<dbReference type="EC" id="2.3.1.274" evidence="9"/>
<dbReference type="EMBL" id="UINC01076501">
    <property type="protein sequence ID" value="SVC15737.1"/>
    <property type="molecule type" value="Genomic_DNA"/>
</dbReference>
<dbReference type="InterPro" id="IPR003664">
    <property type="entry name" value="FA_synthesis"/>
</dbReference>
<dbReference type="GO" id="GO:0006633">
    <property type="term" value="P:fatty acid biosynthetic process"/>
    <property type="evidence" value="ECO:0007669"/>
    <property type="project" value="InterPro"/>
</dbReference>
<comment type="subunit">
    <text evidence="10">Homodimer. Probably interacts with PlsY.</text>
</comment>
<comment type="catalytic activity">
    <reaction evidence="1">
        <text>a fatty acyl-[ACP] + phosphate = an acyl phosphate + holo-[ACP]</text>
        <dbReference type="Rhea" id="RHEA:42292"/>
        <dbReference type="Rhea" id="RHEA-COMP:9685"/>
        <dbReference type="Rhea" id="RHEA-COMP:14125"/>
        <dbReference type="ChEBI" id="CHEBI:43474"/>
        <dbReference type="ChEBI" id="CHEBI:59918"/>
        <dbReference type="ChEBI" id="CHEBI:64479"/>
        <dbReference type="ChEBI" id="CHEBI:138651"/>
        <dbReference type="EC" id="2.3.1.274"/>
    </reaction>
</comment>
<name>A0A382JXQ6_9ZZZZ</name>
<keyword evidence="6" id="KW-0443">Lipid metabolism</keyword>
<keyword evidence="3" id="KW-0963">Cytoplasm</keyword>
<reference evidence="11" key="1">
    <citation type="submission" date="2018-05" db="EMBL/GenBank/DDBJ databases">
        <authorList>
            <person name="Lanie J.A."/>
            <person name="Ng W.-L."/>
            <person name="Kazmierczak K.M."/>
            <person name="Andrzejewski T.M."/>
            <person name="Davidsen T.M."/>
            <person name="Wayne K.J."/>
            <person name="Tettelin H."/>
            <person name="Glass J.I."/>
            <person name="Rusch D."/>
            <person name="Podicherti R."/>
            <person name="Tsui H.-C.T."/>
            <person name="Winkler M.E."/>
        </authorList>
    </citation>
    <scope>NUCLEOTIDE SEQUENCE</scope>
</reference>
<dbReference type="Pfam" id="PF02504">
    <property type="entry name" value="FA_synthesis"/>
    <property type="match status" value="1"/>
</dbReference>
<dbReference type="PIRSF" id="PIRSF002465">
    <property type="entry name" value="Phsphlp_syn_PlsX"/>
    <property type="match status" value="1"/>
</dbReference>
<evidence type="ECO:0000256" key="8">
    <source>
        <dbReference type="ARBA" id="ARBA00023264"/>
    </source>
</evidence>
<organism evidence="11">
    <name type="scientific">marine metagenome</name>
    <dbReference type="NCBI Taxonomy" id="408172"/>
    <lineage>
        <taxon>unclassified sequences</taxon>
        <taxon>metagenomes</taxon>
        <taxon>ecological metagenomes</taxon>
    </lineage>
</organism>
<comment type="subcellular location">
    <subcellularLocation>
        <location evidence="2">Cytoplasm</location>
    </subcellularLocation>
</comment>
<evidence type="ECO:0000256" key="9">
    <source>
        <dbReference type="ARBA" id="ARBA00024069"/>
    </source>
</evidence>
<dbReference type="NCBIfam" id="TIGR00182">
    <property type="entry name" value="plsX"/>
    <property type="match status" value="1"/>
</dbReference>
<dbReference type="Gene3D" id="3.40.718.10">
    <property type="entry name" value="Isopropylmalate Dehydrogenase"/>
    <property type="match status" value="1"/>
</dbReference>
<proteinExistence type="inferred from homology"/>
<dbReference type="HAMAP" id="MF_00019">
    <property type="entry name" value="PlsX"/>
    <property type="match status" value="1"/>
</dbReference>
<protein>
    <recommendedName>
        <fullName evidence="9">phosphate acyltransferase</fullName>
        <ecNumber evidence="9">2.3.1.274</ecNumber>
    </recommendedName>
</protein>
<gene>
    <name evidence="11" type="ORF">METZ01_LOCUS268591</name>
</gene>
<evidence type="ECO:0000256" key="7">
    <source>
        <dbReference type="ARBA" id="ARBA00023209"/>
    </source>
</evidence>
<accession>A0A382JXQ6</accession>
<evidence type="ECO:0000256" key="4">
    <source>
        <dbReference type="ARBA" id="ARBA00022516"/>
    </source>
</evidence>
<dbReference type="GO" id="GO:0043811">
    <property type="term" value="F:phosphate:acyl-[acyl carrier protein] acyltransferase activity"/>
    <property type="evidence" value="ECO:0007669"/>
    <property type="project" value="UniProtKB-EC"/>
</dbReference>
<dbReference type="SUPFAM" id="SSF53659">
    <property type="entry name" value="Isocitrate/Isopropylmalate dehydrogenase-like"/>
    <property type="match status" value="1"/>
</dbReference>
<sequence>MSDQITVAIDAMGGDHAPSAPVKGAVLAARNTQTKILLVGDQGPVEAELEKHDTEGLPISVIGSEGKIEDSEAPALALRQKPRSSVLVATGLVKAGTADAVISMGSTGGSMAAAVVILGTIKGIERPAIGGPIVGSAPNQTIVDLGSNIDCKPSQLLGFGILGSVFSKILLNIDDPKIGVLSVGSEQSKGNSLTKEASSLFSKSGLNFIGNVEGNDLVKGTADVVVCDGFVGNVLLKLVEGIGTELGLQLQSALSNKMPLEDIKEIVQELHSKNNVVDSRGGGPVFGVNGVSIVGHGSASPGTFERAVSFARMCIETRLIEEMNEQVPRIMEQVSG</sequence>
<evidence type="ECO:0000256" key="3">
    <source>
        <dbReference type="ARBA" id="ARBA00022490"/>
    </source>
</evidence>
<dbReference type="GO" id="GO:0008654">
    <property type="term" value="P:phospholipid biosynthetic process"/>
    <property type="evidence" value="ECO:0007669"/>
    <property type="project" value="UniProtKB-KW"/>
</dbReference>
<keyword evidence="4" id="KW-0444">Lipid biosynthesis</keyword>
<keyword evidence="7" id="KW-0594">Phospholipid biosynthesis</keyword>
<dbReference type="AlphaFoldDB" id="A0A382JXQ6"/>
<dbReference type="InterPro" id="IPR012281">
    <property type="entry name" value="Phospholipid_synth_PlsX-like"/>
</dbReference>
<dbReference type="PANTHER" id="PTHR30100:SF1">
    <property type="entry name" value="PHOSPHATE ACYLTRANSFERASE"/>
    <property type="match status" value="1"/>
</dbReference>
<keyword evidence="8" id="KW-1208">Phospholipid metabolism</keyword>
<keyword evidence="5" id="KW-0808">Transferase</keyword>
<evidence type="ECO:0000313" key="11">
    <source>
        <dbReference type="EMBL" id="SVC15737.1"/>
    </source>
</evidence>